<feature type="region of interest" description="Disordered" evidence="2">
    <location>
        <begin position="1"/>
        <end position="30"/>
    </location>
</feature>
<gene>
    <name evidence="4" type="ORF">JTE90_004553</name>
</gene>
<dbReference type="GO" id="GO:0006914">
    <property type="term" value="P:autophagy"/>
    <property type="evidence" value="ECO:0007669"/>
    <property type="project" value="UniProtKB-KW"/>
</dbReference>
<feature type="compositionally biased region" description="Polar residues" evidence="2">
    <location>
        <begin position="182"/>
        <end position="194"/>
    </location>
</feature>
<protein>
    <recommendedName>
        <fullName evidence="3">Rubicon Homology domain-containing protein</fullName>
    </recommendedName>
</protein>
<organism evidence="4 5">
    <name type="scientific">Oedothorax gibbosus</name>
    <dbReference type="NCBI Taxonomy" id="931172"/>
    <lineage>
        <taxon>Eukaryota</taxon>
        <taxon>Metazoa</taxon>
        <taxon>Ecdysozoa</taxon>
        <taxon>Arthropoda</taxon>
        <taxon>Chelicerata</taxon>
        <taxon>Arachnida</taxon>
        <taxon>Araneae</taxon>
        <taxon>Araneomorphae</taxon>
        <taxon>Entelegynae</taxon>
        <taxon>Araneoidea</taxon>
        <taxon>Linyphiidae</taxon>
        <taxon>Erigoninae</taxon>
        <taxon>Oedothorax</taxon>
    </lineage>
</organism>
<feature type="compositionally biased region" description="Low complexity" evidence="2">
    <location>
        <begin position="1"/>
        <end position="16"/>
    </location>
</feature>
<accession>A0AAV6UMB6</accession>
<evidence type="ECO:0000256" key="1">
    <source>
        <dbReference type="ARBA" id="ARBA00023006"/>
    </source>
</evidence>
<evidence type="ECO:0000256" key="2">
    <source>
        <dbReference type="SAM" id="MobiDB-lite"/>
    </source>
</evidence>
<dbReference type="InterPro" id="IPR048569">
    <property type="entry name" value="RUBC_PIKBD"/>
</dbReference>
<comment type="caution">
    <text evidence="4">The sequence shown here is derived from an EMBL/GenBank/DDBJ whole genome shotgun (WGS) entry which is preliminary data.</text>
</comment>
<reference evidence="4 5" key="1">
    <citation type="journal article" date="2022" name="Nat. Ecol. Evol.">
        <title>A masculinizing supergene underlies an exaggerated male reproductive morph in a spider.</title>
        <authorList>
            <person name="Hendrickx F."/>
            <person name="De Corte Z."/>
            <person name="Sonet G."/>
            <person name="Van Belleghem S.M."/>
            <person name="Kostlbacher S."/>
            <person name="Vangestel C."/>
        </authorList>
    </citation>
    <scope>NUCLEOTIDE SEQUENCE [LARGE SCALE GENOMIC DNA]</scope>
    <source>
        <strain evidence="4">W744_W776</strain>
    </source>
</reference>
<keyword evidence="1" id="KW-0072">Autophagy</keyword>
<evidence type="ECO:0000313" key="4">
    <source>
        <dbReference type="EMBL" id="KAG8184381.1"/>
    </source>
</evidence>
<proteinExistence type="predicted"/>
<dbReference type="GO" id="GO:1901981">
    <property type="term" value="F:phosphatidylinositol phosphate binding"/>
    <property type="evidence" value="ECO:0007669"/>
    <property type="project" value="TreeGrafter"/>
</dbReference>
<dbReference type="SMART" id="SM01175">
    <property type="entry name" value="DUF4206"/>
    <property type="match status" value="1"/>
</dbReference>
<feature type="compositionally biased region" description="Low complexity" evidence="2">
    <location>
        <begin position="163"/>
        <end position="181"/>
    </location>
</feature>
<dbReference type="InterPro" id="IPR025258">
    <property type="entry name" value="RH_dom"/>
</dbReference>
<keyword evidence="5" id="KW-1185">Reference proteome</keyword>
<dbReference type="Pfam" id="PF21054">
    <property type="entry name" value="RUBC_PIKBD"/>
    <property type="match status" value="1"/>
</dbReference>
<feature type="domain" description="Rubicon Homology" evidence="3">
    <location>
        <begin position="683"/>
        <end position="885"/>
    </location>
</feature>
<dbReference type="InterPro" id="IPR052428">
    <property type="entry name" value="Autophagy_HostDef_Reg"/>
</dbReference>
<dbReference type="PANTHER" id="PTHR45971:SF1">
    <property type="entry name" value="RUBICON, ISOFORM A"/>
    <property type="match status" value="1"/>
</dbReference>
<evidence type="ECO:0000313" key="5">
    <source>
        <dbReference type="Proteomes" id="UP000827092"/>
    </source>
</evidence>
<feature type="region of interest" description="Disordered" evidence="2">
    <location>
        <begin position="242"/>
        <end position="301"/>
    </location>
</feature>
<dbReference type="EMBL" id="JAFNEN010000374">
    <property type="protein sequence ID" value="KAG8184381.1"/>
    <property type="molecule type" value="Genomic_DNA"/>
</dbReference>
<dbReference type="AlphaFoldDB" id="A0AAV6UMB6"/>
<evidence type="ECO:0000259" key="3">
    <source>
        <dbReference type="SMART" id="SM01175"/>
    </source>
</evidence>
<feature type="compositionally biased region" description="Basic residues" evidence="2">
    <location>
        <begin position="20"/>
        <end position="30"/>
    </location>
</feature>
<dbReference type="Pfam" id="PF13901">
    <property type="entry name" value="RH_dom"/>
    <property type="match status" value="1"/>
</dbReference>
<sequence>MPLESSVEVSASVKSGVRAKSPKHKKRRSGLVKCSLTDEEKILKSKEIDAQRLSTALQLESTMKNKCFEEFESPVFDDIPNAFLEKSAKRTPNVTSNCNKQSKFKRSFSLPIVFNEHFNDFSTRKNSSWPSSSIEVSEIPLKLMALQSSDPANTTDQNPQIYTSTMSNLSNSSSTTLQSLSPINASSNTTNPHISRTTLSNLSNSSSTTLQSFSLVKAAFKDSEPQVVPNLNEEINSTTLQQMNDSDSNKTSNPPIDSTNTSGLIASNLNQNSTDEHVNNESVSRRSSTSTVRERNDSIGSTFSQISISEVKEIEESMKTETQSRNIDTKWAARHARSKSDASCDFERLENIDEVFSLPSSFSEKSHPKRKSIFEGKQMVVPTECFFPRPQQGQSLQSFFSSNEFNISAELDRENAHFRISEALIAAIEHMKFTRTMKMAEEDEESDEEIRKLTQRIRIRRRERQREKTLRKTVKSLVLLSDGKTDTTSLSASPPVSSHSSDFEVDSIGSEEEFDDFELSTRTDSNLSSMKDNGLSLSMASLYSDADLQKAHLRFKDADKSSSFHESDTNNLSAESVALSLIRRFSEKHLPKASDLQWLVSEQETKQKLLPLPNSWPISPDTIEEEYIEKTRLRGNFEWAPPRPQIIFIILPTLKRKDIMERQKFRCAGCGMKIEKKYVSRFRYCNYFGKYFCQCCHNNNLAYIPGRILWKWDFTKHYVSKFAYELLDQMYSDPLFNVEDINVKLYQKVRQLDQCRLLRKQLFHLKDFMITCRKAEGIQDLLDKQHPHMTHEPHMYSLGDLVQVKAGDLVKHLRYLVNPCLEHIKQCLLCQAKGFICEICGKDKDIIFTFQLDRVVVCQVCGSCFHRSCFRNIRCPRCVRIDERKKRVQQEKSAAEIFE</sequence>
<feature type="compositionally biased region" description="Low complexity" evidence="2">
    <location>
        <begin position="195"/>
        <end position="205"/>
    </location>
</feature>
<dbReference type="Proteomes" id="UP000827092">
    <property type="component" value="Unassembled WGS sequence"/>
</dbReference>
<feature type="region of interest" description="Disordered" evidence="2">
    <location>
        <begin position="149"/>
        <end position="205"/>
    </location>
</feature>
<feature type="compositionally biased region" description="Polar residues" evidence="2">
    <location>
        <begin position="149"/>
        <end position="162"/>
    </location>
</feature>
<name>A0AAV6UMB6_9ARAC</name>
<dbReference type="PANTHER" id="PTHR45971">
    <property type="entry name" value="PHOX (PX) DOMAIN-CONTAINING PROTEIN"/>
    <property type="match status" value="1"/>
</dbReference>
<dbReference type="CDD" id="cd16448">
    <property type="entry name" value="RING-H2"/>
    <property type="match status" value="1"/>
</dbReference>
<feature type="compositionally biased region" description="Polar residues" evidence="2">
    <location>
        <begin position="242"/>
        <end position="273"/>
    </location>
</feature>
<feature type="compositionally biased region" description="Low complexity" evidence="2">
    <location>
        <begin position="280"/>
        <end position="291"/>
    </location>
</feature>